<name>C9ZYX2_TRYB9</name>
<dbReference type="EMBL" id="FN554972">
    <property type="protein sequence ID" value="CBH14621.1"/>
    <property type="molecule type" value="Genomic_DNA"/>
</dbReference>
<dbReference type="Proteomes" id="UP000002316">
    <property type="component" value="Chromosome 9"/>
</dbReference>
<feature type="compositionally biased region" description="Basic and acidic residues" evidence="1">
    <location>
        <begin position="242"/>
        <end position="253"/>
    </location>
</feature>
<organism evidence="3 4">
    <name type="scientific">Trypanosoma brucei gambiense (strain MHOM/CI/86/DAL972)</name>
    <dbReference type="NCBI Taxonomy" id="679716"/>
    <lineage>
        <taxon>Eukaryota</taxon>
        <taxon>Discoba</taxon>
        <taxon>Euglenozoa</taxon>
        <taxon>Kinetoplastea</taxon>
        <taxon>Metakinetoplastina</taxon>
        <taxon>Trypanosomatida</taxon>
        <taxon>Trypanosomatidae</taxon>
        <taxon>Trypanosoma</taxon>
    </lineage>
</organism>
<evidence type="ECO:0000313" key="3">
    <source>
        <dbReference type="EMBL" id="CBH14621.1"/>
    </source>
</evidence>
<proteinExistence type="predicted"/>
<evidence type="ECO:0000256" key="1">
    <source>
        <dbReference type="SAM" id="MobiDB-lite"/>
    </source>
</evidence>
<dbReference type="VEuPathDB" id="TriTrypDB:Tbg972.9.6970"/>
<gene>
    <name evidence="3" type="ORF">TbgDal_IX6970</name>
</gene>
<dbReference type="AlphaFoldDB" id="C9ZYX2"/>
<sequence length="253" mass="27917">MCAQRCMYIFVLLFPLYYNDSCVHTFVRMNAWMCSSPSITQQNTITPPHYMQSSAFRVASLLQSRHRRGICDEGESTLAKLTQGVEMFLQHAADVPPVMLEKLSEVGDADTSTNGCSERHDDVDESMDEAEVHLNVVAGVLEPREMPKNVSTMSGLLLPTVDNRKALERQKVEEAQAMLNLLAALTANNKKENTIGALTGTSEAEVDDESTTTSDESVVICYADELESDTTSSCSEADAQQEPERSARIIELN</sequence>
<dbReference type="OrthoDB" id="266062at2759"/>
<dbReference type="KEGG" id="tbg:TbgDal_IX6970"/>
<feature type="chain" id="PRO_5003004848" description="T. brucei spp.-specific protein" evidence="2">
    <location>
        <begin position="22"/>
        <end position="253"/>
    </location>
</feature>
<evidence type="ECO:0008006" key="5">
    <source>
        <dbReference type="Google" id="ProtNLM"/>
    </source>
</evidence>
<protein>
    <recommendedName>
        <fullName evidence="5">T. brucei spp.-specific protein</fullName>
    </recommendedName>
</protein>
<dbReference type="RefSeq" id="XP_011776887.1">
    <property type="nucleotide sequence ID" value="XM_011778585.1"/>
</dbReference>
<evidence type="ECO:0000313" key="4">
    <source>
        <dbReference type="Proteomes" id="UP000002316"/>
    </source>
</evidence>
<feature type="signal peptide" evidence="2">
    <location>
        <begin position="1"/>
        <end position="21"/>
    </location>
</feature>
<feature type="region of interest" description="Disordered" evidence="1">
    <location>
        <begin position="227"/>
        <end position="253"/>
    </location>
</feature>
<keyword evidence="2" id="KW-0732">Signal</keyword>
<dbReference type="GeneID" id="23860738"/>
<reference evidence="4" key="1">
    <citation type="journal article" date="2010" name="PLoS Negl. Trop. Dis.">
        <title>The genome sequence of Trypanosoma brucei gambiense, causative agent of chronic human african trypanosomiasis.</title>
        <authorList>
            <person name="Jackson A.P."/>
            <person name="Sanders M."/>
            <person name="Berry A."/>
            <person name="McQuillan J."/>
            <person name="Aslett M.A."/>
            <person name="Quail M.A."/>
            <person name="Chukualim B."/>
            <person name="Capewell P."/>
            <person name="MacLeod A."/>
            <person name="Melville S.E."/>
            <person name="Gibson W."/>
            <person name="Barry J.D."/>
            <person name="Berriman M."/>
            <person name="Hertz-Fowler C."/>
        </authorList>
    </citation>
    <scope>NUCLEOTIDE SEQUENCE [LARGE SCALE GENOMIC DNA]</scope>
    <source>
        <strain evidence="4">MHOM/CI/86/DAL972</strain>
    </source>
</reference>
<accession>C9ZYX2</accession>
<evidence type="ECO:0000256" key="2">
    <source>
        <dbReference type="SAM" id="SignalP"/>
    </source>
</evidence>